<comment type="caution">
    <text evidence="3">The sequence shown here is derived from an EMBL/GenBank/DDBJ whole genome shotgun (WGS) entry which is preliminary data.</text>
</comment>
<dbReference type="RefSeq" id="WP_379680858.1">
    <property type="nucleotide sequence ID" value="NZ_JBHLWP010000016.1"/>
</dbReference>
<evidence type="ECO:0000256" key="1">
    <source>
        <dbReference type="SAM" id="MobiDB-lite"/>
    </source>
</evidence>
<feature type="signal peptide" evidence="2">
    <location>
        <begin position="1"/>
        <end position="19"/>
    </location>
</feature>
<gene>
    <name evidence="3" type="ORF">ACFFJK_17580</name>
</gene>
<organism evidence="3 4">
    <name type="scientific">Massilia consociata</name>
    <dbReference type="NCBI Taxonomy" id="760117"/>
    <lineage>
        <taxon>Bacteria</taxon>
        <taxon>Pseudomonadati</taxon>
        <taxon>Pseudomonadota</taxon>
        <taxon>Betaproteobacteria</taxon>
        <taxon>Burkholderiales</taxon>
        <taxon>Oxalobacteraceae</taxon>
        <taxon>Telluria group</taxon>
        <taxon>Massilia</taxon>
    </lineage>
</organism>
<sequence>MRRVLVIVLILLFPLNVFALSMSASLLQDEAVTEQLEPSASALADAKPGKTLSCAPFCDLDPDEPPGSPDLHDIVNHEASPRLAGLPGGGAPPRDARRHCHSPPPPVKPPRA</sequence>
<feature type="compositionally biased region" description="Basic and acidic residues" evidence="1">
    <location>
        <begin position="70"/>
        <end position="80"/>
    </location>
</feature>
<accession>A0ABV6FJJ7</accession>
<keyword evidence="2" id="KW-0732">Signal</keyword>
<protein>
    <submittedName>
        <fullName evidence="3">Uncharacterized protein</fullName>
    </submittedName>
</protein>
<proteinExistence type="predicted"/>
<evidence type="ECO:0000313" key="3">
    <source>
        <dbReference type="EMBL" id="MFC0253711.1"/>
    </source>
</evidence>
<feature type="region of interest" description="Disordered" evidence="1">
    <location>
        <begin position="57"/>
        <end position="112"/>
    </location>
</feature>
<dbReference type="EMBL" id="JBHLWP010000016">
    <property type="protein sequence ID" value="MFC0253711.1"/>
    <property type="molecule type" value="Genomic_DNA"/>
</dbReference>
<reference evidence="3 4" key="1">
    <citation type="submission" date="2024-09" db="EMBL/GenBank/DDBJ databases">
        <authorList>
            <person name="Sun Q."/>
            <person name="Mori K."/>
        </authorList>
    </citation>
    <scope>NUCLEOTIDE SEQUENCE [LARGE SCALE GENOMIC DNA]</scope>
    <source>
        <strain evidence="3 4">CCM 7792</strain>
    </source>
</reference>
<dbReference type="Proteomes" id="UP001589773">
    <property type="component" value="Unassembled WGS sequence"/>
</dbReference>
<keyword evidence="4" id="KW-1185">Reference proteome</keyword>
<feature type="chain" id="PRO_5045572657" evidence="2">
    <location>
        <begin position="20"/>
        <end position="112"/>
    </location>
</feature>
<feature type="compositionally biased region" description="Pro residues" evidence="1">
    <location>
        <begin position="102"/>
        <end position="112"/>
    </location>
</feature>
<evidence type="ECO:0000256" key="2">
    <source>
        <dbReference type="SAM" id="SignalP"/>
    </source>
</evidence>
<evidence type="ECO:0000313" key="4">
    <source>
        <dbReference type="Proteomes" id="UP001589773"/>
    </source>
</evidence>
<name>A0ABV6FJJ7_9BURK</name>